<gene>
    <name evidence="2" type="ORF">R50_2001</name>
</gene>
<dbReference type="KEGG" id="hfv:R50_2001"/>
<evidence type="ECO:0000313" key="2">
    <source>
        <dbReference type="EMBL" id="CAB1129498.1"/>
    </source>
</evidence>
<evidence type="ECO:0000256" key="1">
    <source>
        <dbReference type="SAM" id="MobiDB-lite"/>
    </source>
</evidence>
<dbReference type="AlphaFoldDB" id="A0A6F8ZI78"/>
<reference evidence="2 3" key="1">
    <citation type="submission" date="2020-02" db="EMBL/GenBank/DDBJ databases">
        <authorList>
            <person name="Hogendoorn C."/>
        </authorList>
    </citation>
    <scope>NUCLEOTIDE SEQUENCE [LARGE SCALE GENOMIC DNA]</scope>
    <source>
        <strain evidence="2">R501</strain>
    </source>
</reference>
<proteinExistence type="predicted"/>
<sequence length="130" mass="14143">MAHAGAGLLETFGLPARRQAVERGPSRSLHPANDGAPRPEASDGLPLARKALCVWEGCGVGSVVRFPSGVVELWWDERTRRGWVKRQGGSVWRRVPDDVSSMEDALGWCVATMRATAIDVLRRDGPPEEA</sequence>
<organism evidence="2 3">
    <name type="scientific">Candidatus Hydrogenisulfobacillus filiaventi</name>
    <dbReference type="NCBI Taxonomy" id="2707344"/>
    <lineage>
        <taxon>Bacteria</taxon>
        <taxon>Bacillati</taxon>
        <taxon>Bacillota</taxon>
        <taxon>Clostridia</taxon>
        <taxon>Eubacteriales</taxon>
        <taxon>Clostridiales Family XVII. Incertae Sedis</taxon>
        <taxon>Candidatus Hydrogenisulfobacillus</taxon>
    </lineage>
</organism>
<name>A0A6F8ZI78_9FIRM</name>
<feature type="region of interest" description="Disordered" evidence="1">
    <location>
        <begin position="20"/>
        <end position="42"/>
    </location>
</feature>
<dbReference type="Proteomes" id="UP000503399">
    <property type="component" value="Chromosome"/>
</dbReference>
<dbReference type="EMBL" id="LR778114">
    <property type="protein sequence ID" value="CAB1129498.1"/>
    <property type="molecule type" value="Genomic_DNA"/>
</dbReference>
<protein>
    <submittedName>
        <fullName evidence="2">Uncharacterized protein</fullName>
    </submittedName>
</protein>
<accession>A0A6F8ZI78</accession>
<evidence type="ECO:0000313" key="3">
    <source>
        <dbReference type="Proteomes" id="UP000503399"/>
    </source>
</evidence>
<keyword evidence="3" id="KW-1185">Reference proteome</keyword>